<dbReference type="AlphaFoldDB" id="A0A4Q7EAM6"/>
<feature type="domain" description="Virulence-associated protein E-like" evidence="2">
    <location>
        <begin position="213"/>
        <end position="411"/>
    </location>
</feature>
<reference evidence="3 4" key="1">
    <citation type="submission" date="2018-11" db="EMBL/GenBank/DDBJ databases">
        <title>Whole genome sequencing of an environmental sample.</title>
        <authorList>
            <person name="Sarangi A.N."/>
            <person name="Singh D."/>
            <person name="Tripathy S."/>
        </authorList>
    </citation>
    <scope>NUCLEOTIDE SEQUENCE [LARGE SCALE GENOMIC DNA]</scope>
    <source>
        <strain evidence="3 4">Lakshadweep</strain>
    </source>
</reference>
<evidence type="ECO:0000256" key="1">
    <source>
        <dbReference type="SAM" id="MobiDB-lite"/>
    </source>
</evidence>
<evidence type="ECO:0000313" key="3">
    <source>
        <dbReference type="EMBL" id="RZM79524.1"/>
    </source>
</evidence>
<gene>
    <name evidence="3" type="ORF">DYY88_12450</name>
</gene>
<evidence type="ECO:0000259" key="2">
    <source>
        <dbReference type="Pfam" id="PF05272"/>
    </source>
</evidence>
<dbReference type="InterPro" id="IPR007936">
    <property type="entry name" value="VapE-like_dom"/>
</dbReference>
<protein>
    <recommendedName>
        <fullName evidence="2">Virulence-associated protein E-like domain-containing protein</fullName>
    </recommendedName>
</protein>
<dbReference type="PANTHER" id="PTHR34985">
    <property type="entry name" value="SLR0554 PROTEIN"/>
    <property type="match status" value="1"/>
</dbReference>
<evidence type="ECO:0000313" key="4">
    <source>
        <dbReference type="Proteomes" id="UP000292459"/>
    </source>
</evidence>
<organism evidence="3 4">
    <name type="scientific">Leptolyngbya iicbica LK</name>
    <dbReference type="NCBI Taxonomy" id="2294035"/>
    <lineage>
        <taxon>Bacteria</taxon>
        <taxon>Bacillati</taxon>
        <taxon>Cyanobacteriota</taxon>
        <taxon>Cyanophyceae</taxon>
        <taxon>Leptolyngbyales</taxon>
        <taxon>Leptolyngbyaceae</taxon>
        <taxon>Leptolyngbya group</taxon>
        <taxon>Leptolyngbya</taxon>
        <taxon>Leptolyngbya iicbica</taxon>
    </lineage>
</organism>
<feature type="compositionally biased region" description="Polar residues" evidence="1">
    <location>
        <begin position="23"/>
        <end position="33"/>
    </location>
</feature>
<keyword evidence="4" id="KW-1185">Reference proteome</keyword>
<sequence>MSLMPSPVATERRPRAMPDQQRGVPQTENPSQESDIHLKEATMNQAANTTPSTYYATPVPSELRLAHRLGFDAFHVGRDSERSADRMEKEKAKEDLLSYLKVNGYNPLAQWNCFNAIFGGVTQTGRYTFSKSVEVDEFSGEIHRIGYPGTTTIKNLITLLEDELQVPLQGLTGSFLERRLEPWLEARTFNPVQRYLGSLVGSEPVEPWGGWGTLARDVFSLEDETSQVLLTSWILGAVQRAMDPGSHWRQVLILQGEQEAGKGQFLQQLFGESFYTSRDSEMSDEHVKRVIADTWVVELEEMEAVLNKRSDENLKRWIATPFDDLKINHKEQTKRNYRRCVIAASVNSTEFLRDDSGHSRYWILPGIKAVNVDYVIANRDNIWREAYRRYQEGERGWSKEKTKLSEARAKDYEVSNPWLDPLQDVIDSLRDHRERGDIQIVTRTSDLLTALGLKTTEHRRHTKLVASALGTLGYEQKNTRVEGKRARYWFSPDGDRPCRFYVKPDGEHKFSFIDD</sequence>
<name>A0A4Q7EAM6_9CYAN</name>
<dbReference type="PANTHER" id="PTHR34985:SF1">
    <property type="entry name" value="SLR0554 PROTEIN"/>
    <property type="match status" value="1"/>
</dbReference>
<proteinExistence type="predicted"/>
<comment type="caution">
    <text evidence="3">The sequence shown here is derived from an EMBL/GenBank/DDBJ whole genome shotgun (WGS) entry which is preliminary data.</text>
</comment>
<accession>A0A4Q7EAM6</accession>
<dbReference type="OrthoDB" id="9763644at2"/>
<dbReference type="Proteomes" id="UP000292459">
    <property type="component" value="Unassembled WGS sequence"/>
</dbReference>
<feature type="region of interest" description="Disordered" evidence="1">
    <location>
        <begin position="1"/>
        <end position="34"/>
    </location>
</feature>
<dbReference type="Pfam" id="PF05272">
    <property type="entry name" value="VapE-like_dom"/>
    <property type="match status" value="1"/>
</dbReference>
<dbReference type="EMBL" id="QVFV01000002">
    <property type="protein sequence ID" value="RZM79524.1"/>
    <property type="molecule type" value="Genomic_DNA"/>
</dbReference>